<reference evidence="2 3" key="2">
    <citation type="journal article" date="2009" name="PLoS ONE">
        <title>An integrated genetic and cytogenetic map of the cucumber genome.</title>
        <authorList>
            <person name="Ren Y."/>
            <person name="Zhang Z."/>
            <person name="Liu J."/>
            <person name="Staub J.E."/>
            <person name="Han Y."/>
            <person name="Cheng Z."/>
            <person name="Li X."/>
            <person name="Lu J."/>
            <person name="Miao H."/>
            <person name="Kang H."/>
            <person name="Xie B."/>
            <person name="Gu X."/>
            <person name="Wang X."/>
            <person name="Du Y."/>
            <person name="Jin W."/>
            <person name="Huang S."/>
        </authorList>
    </citation>
    <scope>NUCLEOTIDE SEQUENCE [LARGE SCALE GENOMIC DNA]</scope>
    <source>
        <strain evidence="3">cv. 9930</strain>
    </source>
</reference>
<gene>
    <name evidence="2" type="ORF">Csa_2G378515</name>
</gene>
<sequence length="130" mass="15109">MTYQTHSYSAFDSGTYSSKRSTVLTDRLQVSSLSEISIHPSQFSSSAEVAFLSRQIHTPFTESLNYRHETWPTIEEKEKRNTKISPPHINQCRLIFQGRHHLNQFPKFNPNRSRKSQDGFHQNCSNHISN</sequence>
<keyword evidence="3" id="KW-1185">Reference proteome</keyword>
<name>A0A0A0LPB9_CUCSA</name>
<reference evidence="2 3" key="3">
    <citation type="journal article" date="2010" name="BMC Genomics">
        <title>Transcriptome sequencing and comparative analysis of cucumber flowers with different sex types.</title>
        <authorList>
            <person name="Guo S."/>
            <person name="Zheng Y."/>
            <person name="Joung J.G."/>
            <person name="Liu S."/>
            <person name="Zhang Z."/>
            <person name="Crasta O.R."/>
            <person name="Sobral B.W."/>
            <person name="Xu Y."/>
            <person name="Huang S."/>
            <person name="Fei Z."/>
        </authorList>
    </citation>
    <scope>NUCLEOTIDE SEQUENCE [LARGE SCALE GENOMIC DNA]</scope>
    <source>
        <strain evidence="3">cv. 9930</strain>
    </source>
</reference>
<accession>A0A0A0LPB9</accession>
<reference evidence="2 3" key="4">
    <citation type="journal article" date="2011" name="BMC Genomics">
        <title>RNA-Seq improves annotation of protein-coding genes in the cucumber genome.</title>
        <authorList>
            <person name="Li Z."/>
            <person name="Zhang Z."/>
            <person name="Yan P."/>
            <person name="Huang S."/>
            <person name="Fei Z."/>
            <person name="Lin K."/>
        </authorList>
    </citation>
    <scope>NUCLEOTIDE SEQUENCE [LARGE SCALE GENOMIC DNA]</scope>
    <source>
        <strain evidence="3">cv. 9930</strain>
    </source>
</reference>
<dbReference type="AlphaFoldDB" id="A0A0A0LPB9"/>
<protein>
    <submittedName>
        <fullName evidence="2">Uncharacterized protein</fullName>
    </submittedName>
</protein>
<dbReference type="EMBL" id="CM002923">
    <property type="protein sequence ID" value="KGN62869.1"/>
    <property type="molecule type" value="Genomic_DNA"/>
</dbReference>
<proteinExistence type="predicted"/>
<evidence type="ECO:0000313" key="3">
    <source>
        <dbReference type="Proteomes" id="UP000029981"/>
    </source>
</evidence>
<evidence type="ECO:0000313" key="2">
    <source>
        <dbReference type="EMBL" id="KGN62869.1"/>
    </source>
</evidence>
<organism evidence="2 3">
    <name type="scientific">Cucumis sativus</name>
    <name type="common">Cucumber</name>
    <dbReference type="NCBI Taxonomy" id="3659"/>
    <lineage>
        <taxon>Eukaryota</taxon>
        <taxon>Viridiplantae</taxon>
        <taxon>Streptophyta</taxon>
        <taxon>Embryophyta</taxon>
        <taxon>Tracheophyta</taxon>
        <taxon>Spermatophyta</taxon>
        <taxon>Magnoliopsida</taxon>
        <taxon>eudicotyledons</taxon>
        <taxon>Gunneridae</taxon>
        <taxon>Pentapetalae</taxon>
        <taxon>rosids</taxon>
        <taxon>fabids</taxon>
        <taxon>Cucurbitales</taxon>
        <taxon>Cucurbitaceae</taxon>
        <taxon>Benincaseae</taxon>
        <taxon>Cucumis</taxon>
    </lineage>
</organism>
<dbReference type="Proteomes" id="UP000029981">
    <property type="component" value="Chromosome 2"/>
</dbReference>
<feature type="compositionally biased region" description="Polar residues" evidence="1">
    <location>
        <begin position="119"/>
        <end position="130"/>
    </location>
</feature>
<evidence type="ECO:0000256" key="1">
    <source>
        <dbReference type="SAM" id="MobiDB-lite"/>
    </source>
</evidence>
<feature type="region of interest" description="Disordered" evidence="1">
    <location>
        <begin position="105"/>
        <end position="130"/>
    </location>
</feature>
<reference evidence="2 3" key="1">
    <citation type="journal article" date="2009" name="Nat. Genet.">
        <title>The genome of the cucumber, Cucumis sativus L.</title>
        <authorList>
            <person name="Huang S."/>
            <person name="Li R."/>
            <person name="Zhang Z."/>
            <person name="Li L."/>
            <person name="Gu X."/>
            <person name="Fan W."/>
            <person name="Lucas W.J."/>
            <person name="Wang X."/>
            <person name="Xie B."/>
            <person name="Ni P."/>
            <person name="Ren Y."/>
            <person name="Zhu H."/>
            <person name="Li J."/>
            <person name="Lin K."/>
            <person name="Jin W."/>
            <person name="Fei Z."/>
            <person name="Li G."/>
            <person name="Staub J."/>
            <person name="Kilian A."/>
            <person name="van der Vossen E.A."/>
            <person name="Wu Y."/>
            <person name="Guo J."/>
            <person name="He J."/>
            <person name="Jia Z."/>
            <person name="Ren Y."/>
            <person name="Tian G."/>
            <person name="Lu Y."/>
            <person name="Ruan J."/>
            <person name="Qian W."/>
            <person name="Wang M."/>
            <person name="Huang Q."/>
            <person name="Li B."/>
            <person name="Xuan Z."/>
            <person name="Cao J."/>
            <person name="Asan"/>
            <person name="Wu Z."/>
            <person name="Zhang J."/>
            <person name="Cai Q."/>
            <person name="Bai Y."/>
            <person name="Zhao B."/>
            <person name="Han Y."/>
            <person name="Li Y."/>
            <person name="Li X."/>
            <person name="Wang S."/>
            <person name="Shi Q."/>
            <person name="Liu S."/>
            <person name="Cho W.K."/>
            <person name="Kim J.Y."/>
            <person name="Xu Y."/>
            <person name="Heller-Uszynska K."/>
            <person name="Miao H."/>
            <person name="Cheng Z."/>
            <person name="Zhang S."/>
            <person name="Wu J."/>
            <person name="Yang Y."/>
            <person name="Kang H."/>
            <person name="Li M."/>
            <person name="Liang H."/>
            <person name="Ren X."/>
            <person name="Shi Z."/>
            <person name="Wen M."/>
            <person name="Jian M."/>
            <person name="Yang H."/>
            <person name="Zhang G."/>
            <person name="Yang Z."/>
            <person name="Chen R."/>
            <person name="Liu S."/>
            <person name="Li J."/>
            <person name="Ma L."/>
            <person name="Liu H."/>
            <person name="Zhou Y."/>
            <person name="Zhao J."/>
            <person name="Fang X."/>
            <person name="Li G."/>
            <person name="Fang L."/>
            <person name="Li Y."/>
            <person name="Liu D."/>
            <person name="Zheng H."/>
            <person name="Zhang Y."/>
            <person name="Qin N."/>
            <person name="Li Z."/>
            <person name="Yang G."/>
            <person name="Yang S."/>
            <person name="Bolund L."/>
            <person name="Kristiansen K."/>
            <person name="Zheng H."/>
            <person name="Li S."/>
            <person name="Zhang X."/>
            <person name="Yang H."/>
            <person name="Wang J."/>
            <person name="Sun R."/>
            <person name="Zhang B."/>
            <person name="Jiang S."/>
            <person name="Wang J."/>
            <person name="Du Y."/>
            <person name="Li S."/>
        </authorList>
    </citation>
    <scope>NUCLEOTIDE SEQUENCE [LARGE SCALE GENOMIC DNA]</scope>
    <source>
        <strain evidence="3">cv. 9930</strain>
    </source>
</reference>
<dbReference type="Gramene" id="KGN62869">
    <property type="protein sequence ID" value="KGN62869"/>
    <property type="gene ID" value="Csa_2G378515"/>
</dbReference>